<organism evidence="3">
    <name type="scientific">Desulfobacca acetoxidans</name>
    <dbReference type="NCBI Taxonomy" id="60893"/>
    <lineage>
        <taxon>Bacteria</taxon>
        <taxon>Pseudomonadati</taxon>
        <taxon>Thermodesulfobacteriota</taxon>
        <taxon>Desulfobaccia</taxon>
        <taxon>Desulfobaccales</taxon>
        <taxon>Desulfobaccaceae</taxon>
        <taxon>Desulfobacca</taxon>
    </lineage>
</organism>
<dbReference type="Gene3D" id="3.40.50.300">
    <property type="entry name" value="P-loop containing nucleotide triphosphate hydrolases"/>
    <property type="match status" value="1"/>
</dbReference>
<protein>
    <submittedName>
        <fullName evidence="3">ATPase</fullName>
    </submittedName>
</protein>
<dbReference type="AlphaFoldDB" id="A0A7V6A2X7"/>
<proteinExistence type="predicted"/>
<evidence type="ECO:0000256" key="1">
    <source>
        <dbReference type="SAM" id="MobiDB-lite"/>
    </source>
</evidence>
<dbReference type="SMART" id="SM00382">
    <property type="entry name" value="AAA"/>
    <property type="match status" value="1"/>
</dbReference>
<name>A0A7V6A2X7_9BACT</name>
<reference evidence="3" key="1">
    <citation type="journal article" date="2020" name="mSystems">
        <title>Genome- and Community-Level Interaction Insights into Carbon Utilization and Element Cycling Functions of Hydrothermarchaeota in Hydrothermal Sediment.</title>
        <authorList>
            <person name="Zhou Z."/>
            <person name="Liu Y."/>
            <person name="Xu W."/>
            <person name="Pan J."/>
            <person name="Luo Z.H."/>
            <person name="Li M."/>
        </authorList>
    </citation>
    <scope>NUCLEOTIDE SEQUENCE [LARGE SCALE GENOMIC DNA]</scope>
    <source>
        <strain evidence="3">SpSt-767</strain>
    </source>
</reference>
<dbReference type="InterPro" id="IPR003593">
    <property type="entry name" value="AAA+_ATPase"/>
</dbReference>
<dbReference type="InterPro" id="IPR027417">
    <property type="entry name" value="P-loop_NTPase"/>
</dbReference>
<dbReference type="EMBL" id="DTGR01000069">
    <property type="protein sequence ID" value="HHS28933.1"/>
    <property type="molecule type" value="Genomic_DNA"/>
</dbReference>
<feature type="region of interest" description="Disordered" evidence="1">
    <location>
        <begin position="1"/>
        <end position="23"/>
    </location>
</feature>
<accession>A0A7V6A2X7</accession>
<comment type="caution">
    <text evidence="3">The sequence shown here is derived from an EMBL/GenBank/DDBJ whole genome shotgun (WGS) entry which is preliminary data.</text>
</comment>
<dbReference type="SUPFAM" id="SSF52540">
    <property type="entry name" value="P-loop containing nucleoside triphosphate hydrolases"/>
    <property type="match status" value="1"/>
</dbReference>
<gene>
    <name evidence="3" type="ORF">ENV52_04445</name>
</gene>
<evidence type="ECO:0000259" key="2">
    <source>
        <dbReference type="SMART" id="SM00382"/>
    </source>
</evidence>
<evidence type="ECO:0000313" key="3">
    <source>
        <dbReference type="EMBL" id="HHS28933.1"/>
    </source>
</evidence>
<feature type="domain" description="AAA+ ATPase" evidence="2">
    <location>
        <begin position="174"/>
        <end position="362"/>
    </location>
</feature>
<sequence>MFASQPQVAPNPRTVASDPTFRPLPQSTQDLGVPEIFIANLTLKHCFYLDTFQLSELSDRLKLPITVLTQLVDYLRREKYLEIRGPDPLKPVANPLALANRLAITESGKRRAASLLEYDAYVGPAPVSLEDYWEQVGRQSIKLTQVTADNLSRVFDGLVVSSDLLEQLGPAAVSGKPLFLYGPPGNGKTTIATRLGQIWDDVILVPFALFVEGNVIRVYDEMTHRTVQAGTAGNDQTDRRWVRCRRPTVIVGGELTLGMLDLAFNPFLKYYEAPVQLKANNGLFIVDDFGRQQVSPQELLNRWIIPLENRQDFLCLHTGQKFTIPFDQFLVFATNLEPRSLVDDAFLRRIRSKVKVNHVTRDQFIEIFRLVCKNYQVAFNEAAVAHLLARQYDDGQRFMDACHPRDLLEQILDFSTFHQVPPVLSPETLDWACRVYFVE</sequence>